<keyword evidence="1" id="KW-0175">Coiled coil</keyword>
<dbReference type="AlphaFoldDB" id="A0A5B2W674"/>
<sequence length="240" mass="27809">MQQSSMLVEQLNEALRNKLQASGCVTGRLECRITPVFLLNLQGQRNNGQSLFFWELERNINMLLDRYQTTEAAHAAAIVIDIDLARNSFVYNIISQEQAAAQREREANAQKDEETRRLLQLKQNLLSRNTPFGRQLAEQVSYALERGALCYSHRDYCGMGLEKNAQGNYVYAAVWDGWLQPLQTFTSREAFIQWLAVQSDASLSRVNEPDTWVWDNQVINRQRLEDFVNWNQGFDPIHHR</sequence>
<organism evidence="2 3">
    <name type="scientific">Chitinophaga agrisoli</name>
    <dbReference type="NCBI Taxonomy" id="2607653"/>
    <lineage>
        <taxon>Bacteria</taxon>
        <taxon>Pseudomonadati</taxon>
        <taxon>Bacteroidota</taxon>
        <taxon>Chitinophagia</taxon>
        <taxon>Chitinophagales</taxon>
        <taxon>Chitinophagaceae</taxon>
        <taxon>Chitinophaga</taxon>
    </lineage>
</organism>
<reference evidence="2 3" key="2">
    <citation type="submission" date="2019-09" db="EMBL/GenBank/DDBJ databases">
        <authorList>
            <person name="Jin C."/>
        </authorList>
    </citation>
    <scope>NUCLEOTIDE SEQUENCE [LARGE SCALE GENOMIC DNA]</scope>
    <source>
        <strain evidence="2 3">BN140078</strain>
    </source>
</reference>
<protein>
    <submittedName>
        <fullName evidence="2">Uncharacterized protein</fullName>
    </submittedName>
</protein>
<evidence type="ECO:0000313" key="2">
    <source>
        <dbReference type="EMBL" id="KAA2245719.1"/>
    </source>
</evidence>
<evidence type="ECO:0000256" key="1">
    <source>
        <dbReference type="SAM" id="Coils"/>
    </source>
</evidence>
<proteinExistence type="predicted"/>
<dbReference type="RefSeq" id="WP_149837109.1">
    <property type="nucleotide sequence ID" value="NZ_VUOC01000001.1"/>
</dbReference>
<evidence type="ECO:0000313" key="3">
    <source>
        <dbReference type="Proteomes" id="UP000324611"/>
    </source>
</evidence>
<gene>
    <name evidence="2" type="ORF">F0L74_07140</name>
</gene>
<feature type="coiled-coil region" evidence="1">
    <location>
        <begin position="94"/>
        <end position="124"/>
    </location>
</feature>
<accession>A0A5B2W674</accession>
<dbReference type="Proteomes" id="UP000324611">
    <property type="component" value="Unassembled WGS sequence"/>
</dbReference>
<dbReference type="EMBL" id="VUOC01000001">
    <property type="protein sequence ID" value="KAA2245719.1"/>
    <property type="molecule type" value="Genomic_DNA"/>
</dbReference>
<reference evidence="2 3" key="1">
    <citation type="submission" date="2019-09" db="EMBL/GenBank/DDBJ databases">
        <title>Chitinophaga ginsengihumi sp. nov., isolated from soil of ginseng rhizosphere.</title>
        <authorList>
            <person name="Lee J."/>
        </authorList>
    </citation>
    <scope>NUCLEOTIDE SEQUENCE [LARGE SCALE GENOMIC DNA]</scope>
    <source>
        <strain evidence="2 3">BN140078</strain>
    </source>
</reference>
<comment type="caution">
    <text evidence="2">The sequence shown here is derived from an EMBL/GenBank/DDBJ whole genome shotgun (WGS) entry which is preliminary data.</text>
</comment>
<keyword evidence="3" id="KW-1185">Reference proteome</keyword>
<name>A0A5B2W674_9BACT</name>